<evidence type="ECO:0000313" key="2">
    <source>
        <dbReference type="EMBL" id="MBX00795.1"/>
    </source>
</evidence>
<accession>A0A2P2K4Y1</accession>
<protein>
    <submittedName>
        <fullName evidence="2">AT-rich interactive domain-containing protein 3</fullName>
    </submittedName>
</protein>
<sequence>MSDELVQNSGDAAHPLPCAKQAHAPTSHSPRLMGSCNRLLLKRYTNIELSM</sequence>
<evidence type="ECO:0000256" key="1">
    <source>
        <dbReference type="SAM" id="MobiDB-lite"/>
    </source>
</evidence>
<proteinExistence type="predicted"/>
<dbReference type="AlphaFoldDB" id="A0A2P2K4Y1"/>
<name>A0A2P2K4Y1_RHIMU</name>
<feature type="region of interest" description="Disordered" evidence="1">
    <location>
        <begin position="1"/>
        <end position="32"/>
    </location>
</feature>
<reference evidence="2" key="1">
    <citation type="submission" date="2018-02" db="EMBL/GenBank/DDBJ databases">
        <title>Rhizophora mucronata_Transcriptome.</title>
        <authorList>
            <person name="Meera S.P."/>
            <person name="Sreeshan A."/>
            <person name="Augustine A."/>
        </authorList>
    </citation>
    <scope>NUCLEOTIDE SEQUENCE</scope>
    <source>
        <tissue evidence="2">Leaf</tissue>
    </source>
</reference>
<dbReference type="EMBL" id="GGEC01020311">
    <property type="protein sequence ID" value="MBX00795.1"/>
    <property type="molecule type" value="Transcribed_RNA"/>
</dbReference>
<feature type="compositionally biased region" description="Polar residues" evidence="1">
    <location>
        <begin position="1"/>
        <end position="10"/>
    </location>
</feature>
<organism evidence="2">
    <name type="scientific">Rhizophora mucronata</name>
    <name type="common">Asiatic mangrove</name>
    <dbReference type="NCBI Taxonomy" id="61149"/>
    <lineage>
        <taxon>Eukaryota</taxon>
        <taxon>Viridiplantae</taxon>
        <taxon>Streptophyta</taxon>
        <taxon>Embryophyta</taxon>
        <taxon>Tracheophyta</taxon>
        <taxon>Spermatophyta</taxon>
        <taxon>Magnoliopsida</taxon>
        <taxon>eudicotyledons</taxon>
        <taxon>Gunneridae</taxon>
        <taxon>Pentapetalae</taxon>
        <taxon>rosids</taxon>
        <taxon>fabids</taxon>
        <taxon>Malpighiales</taxon>
        <taxon>Rhizophoraceae</taxon>
        <taxon>Rhizophora</taxon>
    </lineage>
</organism>